<dbReference type="FunFam" id="3.40.50.970:FF:000012">
    <property type="entry name" value="Pyruvate:ferredoxin (Flavodoxin) oxidoreductase"/>
    <property type="match status" value="1"/>
</dbReference>
<feature type="site" description="Important for catalytic activity" evidence="10">
    <location>
        <position position="118"/>
    </location>
</feature>
<feature type="binding site" evidence="11">
    <location>
        <position position="750"/>
    </location>
    <ligand>
        <name>[4Fe-4S] cluster</name>
        <dbReference type="ChEBI" id="CHEBI:49883"/>
        <label>2</label>
    </ligand>
</feature>
<dbReference type="SUPFAM" id="SSF52922">
    <property type="entry name" value="TK C-terminal domain-like"/>
    <property type="match status" value="1"/>
</dbReference>
<name>A0A848BVI5_9FIRM</name>
<dbReference type="PROSITE" id="PS00198">
    <property type="entry name" value="4FE4S_FER_1"/>
    <property type="match status" value="2"/>
</dbReference>
<dbReference type="Gene3D" id="4.10.780.10">
    <property type="entry name" value="Pyruvate-flavodoxin oxidoreductase, EKR domain"/>
    <property type="match status" value="1"/>
</dbReference>
<evidence type="ECO:0000256" key="4">
    <source>
        <dbReference type="ARBA" id="ARBA00022723"/>
    </source>
</evidence>
<dbReference type="Pfam" id="PF01855">
    <property type="entry name" value="POR_N"/>
    <property type="match status" value="1"/>
</dbReference>
<dbReference type="InterPro" id="IPR002880">
    <property type="entry name" value="Pyrv_Fd/Flavodoxin_OxRdtase_N"/>
</dbReference>
<feature type="binding site" evidence="11">
    <location>
        <position position="704"/>
    </location>
    <ligand>
        <name>[4Fe-4S] cluster</name>
        <dbReference type="ChEBI" id="CHEBI:49883"/>
        <label>2</label>
    </ligand>
</feature>
<feature type="binding site" evidence="11">
    <location>
        <position position="817"/>
    </location>
    <ligand>
        <name>[4Fe-4S] cluster</name>
        <dbReference type="ChEBI" id="CHEBI:49883"/>
        <label>3</label>
    </ligand>
</feature>
<dbReference type="GO" id="GO:0005506">
    <property type="term" value="F:iron ion binding"/>
    <property type="evidence" value="ECO:0007669"/>
    <property type="project" value="InterPro"/>
</dbReference>
<dbReference type="GO" id="GO:0006979">
    <property type="term" value="P:response to oxidative stress"/>
    <property type="evidence" value="ECO:0007669"/>
    <property type="project" value="TreeGrafter"/>
</dbReference>
<feature type="binding site" evidence="11">
    <location>
        <position position="842"/>
    </location>
    <ligand>
        <name>[4Fe-4S] cluster</name>
        <dbReference type="ChEBI" id="CHEBI:49883"/>
        <label>3</label>
    </ligand>
</feature>
<comment type="caution">
    <text evidence="13">The sequence shown here is derived from an EMBL/GenBank/DDBJ whole genome shotgun (WGS) entry which is preliminary data.</text>
</comment>
<feature type="binding site" evidence="11">
    <location>
        <position position="1081"/>
    </location>
    <ligand>
        <name>[4Fe-4S] cluster</name>
        <dbReference type="ChEBI" id="CHEBI:49883"/>
        <label>3</label>
    </ligand>
</feature>
<dbReference type="InterPro" id="IPR017896">
    <property type="entry name" value="4Fe4S_Fe-S-bd"/>
</dbReference>
<dbReference type="Pfam" id="PF10371">
    <property type="entry name" value="EKR"/>
    <property type="match status" value="1"/>
</dbReference>
<dbReference type="PANTHER" id="PTHR32154">
    <property type="entry name" value="PYRUVATE-FLAVODOXIN OXIDOREDUCTASE-RELATED"/>
    <property type="match status" value="1"/>
</dbReference>
<feature type="domain" description="4Fe-4S ferredoxin-type" evidence="12">
    <location>
        <begin position="741"/>
        <end position="770"/>
    </location>
</feature>
<feature type="binding site" evidence="11">
    <location>
        <position position="756"/>
    </location>
    <ligand>
        <name>[4Fe-4S] cluster</name>
        <dbReference type="ChEBI" id="CHEBI:49883"/>
        <label>2</label>
    </ligand>
</feature>
<evidence type="ECO:0000313" key="14">
    <source>
        <dbReference type="Proteomes" id="UP000591071"/>
    </source>
</evidence>
<dbReference type="Gene3D" id="3.40.920.10">
    <property type="entry name" value="Pyruvate-ferredoxin oxidoreductase, PFOR, domain III"/>
    <property type="match status" value="1"/>
</dbReference>
<dbReference type="Gene3D" id="3.30.70.20">
    <property type="match status" value="1"/>
</dbReference>
<dbReference type="InterPro" id="IPR011766">
    <property type="entry name" value="TPP_enzyme_TPP-bd"/>
</dbReference>
<dbReference type="EMBL" id="JABAFG010000001">
    <property type="protein sequence ID" value="NME27097.1"/>
    <property type="molecule type" value="Genomic_DNA"/>
</dbReference>
<dbReference type="PIRSF" id="PIRSF000159">
    <property type="entry name" value="NifJ"/>
    <property type="match status" value="1"/>
</dbReference>
<evidence type="ECO:0000256" key="10">
    <source>
        <dbReference type="PIRSR" id="PIRSR000159-2"/>
    </source>
</evidence>
<evidence type="ECO:0000313" key="13">
    <source>
        <dbReference type="EMBL" id="NME27097.1"/>
    </source>
</evidence>
<dbReference type="Proteomes" id="UP000591071">
    <property type="component" value="Unassembled WGS sequence"/>
</dbReference>
<dbReference type="GO" id="GO:0030976">
    <property type="term" value="F:thiamine pyrophosphate binding"/>
    <property type="evidence" value="ECO:0007669"/>
    <property type="project" value="InterPro"/>
</dbReference>
<keyword evidence="6 9" id="KW-0560">Oxidoreductase</keyword>
<proteinExistence type="inferred from homology"/>
<feature type="binding site" evidence="11">
    <location>
        <position position="700"/>
    </location>
    <ligand>
        <name>[4Fe-4S] cluster</name>
        <dbReference type="ChEBI" id="CHEBI:49883"/>
        <label>1</label>
    </ligand>
</feature>
<evidence type="ECO:0000256" key="6">
    <source>
        <dbReference type="ARBA" id="ARBA00023002"/>
    </source>
</evidence>
<dbReference type="Gene3D" id="3.40.50.970">
    <property type="match status" value="2"/>
</dbReference>
<dbReference type="Gene3D" id="3.40.50.920">
    <property type="match status" value="1"/>
</dbReference>
<dbReference type="SUPFAM" id="SSF53323">
    <property type="entry name" value="Pyruvate-ferredoxin oxidoreductase, PFOR, domain III"/>
    <property type="match status" value="1"/>
</dbReference>
<dbReference type="AlphaFoldDB" id="A0A848BVI5"/>
<dbReference type="SUPFAM" id="SSF52518">
    <property type="entry name" value="Thiamin diphosphate-binding fold (THDP-binding)"/>
    <property type="match status" value="2"/>
</dbReference>
<dbReference type="InterPro" id="IPR037112">
    <property type="entry name" value="Pyrv-flavodox_OxR_EKR_sf"/>
</dbReference>
<dbReference type="InterPro" id="IPR011895">
    <property type="entry name" value="Pyrv_flavodox_OxRed"/>
</dbReference>
<dbReference type="SMART" id="SM00890">
    <property type="entry name" value="EKR"/>
    <property type="match status" value="1"/>
</dbReference>
<evidence type="ECO:0000256" key="8">
    <source>
        <dbReference type="ARBA" id="ARBA00023014"/>
    </source>
</evidence>
<keyword evidence="7 11" id="KW-0408">Iron</keyword>
<feature type="binding site" evidence="11">
    <location>
        <position position="694"/>
    </location>
    <ligand>
        <name>[4Fe-4S] cluster</name>
        <dbReference type="ChEBI" id="CHEBI:49883"/>
        <label>1</label>
    </ligand>
</feature>
<dbReference type="Pfam" id="PF12838">
    <property type="entry name" value="Fer4_7"/>
    <property type="match status" value="1"/>
</dbReference>
<protein>
    <submittedName>
        <fullName evidence="13">Pyruvate:ferredoxin (Flavodoxin) oxidoreductase</fullName>
    </submittedName>
</protein>
<dbReference type="Pfam" id="PF02775">
    <property type="entry name" value="TPP_enzyme_C"/>
    <property type="match status" value="1"/>
</dbReference>
<feature type="site" description="Important for catalytic activity" evidence="10">
    <location>
        <position position="35"/>
    </location>
</feature>
<evidence type="ECO:0000259" key="12">
    <source>
        <dbReference type="PROSITE" id="PS51379"/>
    </source>
</evidence>
<organism evidence="13 14">
    <name type="scientific">Megasphaera hexanoica</name>
    <dbReference type="NCBI Taxonomy" id="1675036"/>
    <lineage>
        <taxon>Bacteria</taxon>
        <taxon>Bacillati</taxon>
        <taxon>Bacillota</taxon>
        <taxon>Negativicutes</taxon>
        <taxon>Veillonellales</taxon>
        <taxon>Veillonellaceae</taxon>
        <taxon>Megasphaera</taxon>
    </lineage>
</organism>
<keyword evidence="13" id="KW-0670">Pyruvate</keyword>
<dbReference type="CDD" id="cd03377">
    <property type="entry name" value="TPP_PFOR_PNO"/>
    <property type="match status" value="1"/>
</dbReference>
<evidence type="ECO:0000256" key="9">
    <source>
        <dbReference type="PIRNR" id="PIRNR000159"/>
    </source>
</evidence>
<dbReference type="Pfam" id="PF17147">
    <property type="entry name" value="PFOR_II"/>
    <property type="match status" value="1"/>
</dbReference>
<keyword evidence="2 9" id="KW-0813">Transport</keyword>
<feature type="binding site" evidence="11">
    <location>
        <position position="760"/>
    </location>
    <ligand>
        <name>[4Fe-4S] cluster</name>
        <dbReference type="ChEBI" id="CHEBI:49883"/>
        <label>1</label>
    </ligand>
</feature>
<reference evidence="13 14" key="1">
    <citation type="submission" date="2020-04" db="EMBL/GenBank/DDBJ databases">
        <authorList>
            <person name="Hitch T.C.A."/>
            <person name="Wylensek D."/>
            <person name="Clavel T."/>
        </authorList>
    </citation>
    <scope>NUCLEOTIDE SEQUENCE [LARGE SCALE GENOMIC DNA]</scope>
    <source>
        <strain evidence="13 14">Oil-RF-744-FAT-WT-6-1</strain>
    </source>
</reference>
<dbReference type="InterPro" id="IPR033412">
    <property type="entry name" value="PFOR_II"/>
</dbReference>
<dbReference type="GO" id="GO:0022900">
    <property type="term" value="P:electron transport chain"/>
    <property type="evidence" value="ECO:0007669"/>
    <property type="project" value="InterPro"/>
</dbReference>
<feature type="domain" description="4Fe-4S ferredoxin-type" evidence="12">
    <location>
        <begin position="685"/>
        <end position="714"/>
    </location>
</feature>
<evidence type="ECO:0000256" key="3">
    <source>
        <dbReference type="ARBA" id="ARBA00022485"/>
    </source>
</evidence>
<keyword evidence="4 11" id="KW-0479">Metal-binding</keyword>
<gene>
    <name evidence="13" type="primary">nifJ</name>
    <name evidence="13" type="ORF">HF872_00440</name>
</gene>
<feature type="binding site" evidence="11">
    <location>
        <position position="814"/>
    </location>
    <ligand>
        <name>[4Fe-4S] cluster</name>
        <dbReference type="ChEBI" id="CHEBI:49883"/>
        <label>3</label>
    </ligand>
</feature>
<evidence type="ECO:0000256" key="11">
    <source>
        <dbReference type="PIRSR" id="PIRSR000159-50"/>
    </source>
</evidence>
<feature type="site" description="Important for catalytic activity" evidence="10">
    <location>
        <position position="1006"/>
    </location>
</feature>
<dbReference type="InterPro" id="IPR002869">
    <property type="entry name" value="Pyrv_flavodox_OxRed_cen"/>
</dbReference>
<feature type="site" description="Important for catalytic activity" evidence="10">
    <location>
        <position position="68"/>
    </location>
</feature>
<comment type="cofactor">
    <cofactor evidence="11">
        <name>[4Fe-4S] cluster</name>
        <dbReference type="ChEBI" id="CHEBI:49883"/>
    </cofactor>
    <text evidence="11">Binds 3 [4Fe-4S] clusters per subunit.</text>
</comment>
<dbReference type="InterPro" id="IPR009014">
    <property type="entry name" value="Transketo_C/PFOR_II"/>
</dbReference>
<dbReference type="InterPro" id="IPR019456">
    <property type="entry name" value="Pyrv-flavodox_OxRtase_EKR"/>
</dbReference>
<evidence type="ECO:0000256" key="7">
    <source>
        <dbReference type="ARBA" id="ARBA00023004"/>
    </source>
</evidence>
<feature type="binding site" evidence="11">
    <location>
        <position position="697"/>
    </location>
    <ligand>
        <name>[4Fe-4S] cluster</name>
        <dbReference type="ChEBI" id="CHEBI:49883"/>
        <label>1</label>
    </ligand>
</feature>
<dbReference type="PANTHER" id="PTHR32154:SF0">
    <property type="entry name" value="PYRUVATE-FLAVODOXIN OXIDOREDUCTASE-RELATED"/>
    <property type="match status" value="1"/>
</dbReference>
<keyword evidence="8 11" id="KW-0411">Iron-sulfur</keyword>
<dbReference type="FunFam" id="3.40.50.920:FF:000007">
    <property type="entry name" value="Pyruvate:ferredoxin (Flavodoxin) oxidoreductase"/>
    <property type="match status" value="1"/>
</dbReference>
<accession>A0A848BVI5</accession>
<sequence length="1180" mass="129681">MFKVTEKLMKTMDGNEAAAYVSYALTEVATIFPITPSSPMPEHVDVWAAHGKKNLFGQPVRVMEMQAEAGAVGALHGLVEAGSLGTSYTASQGLMLMIPVMHRIAATCKPAVLHVAARSVGSHALSIFGDHSDVMGCRNTGWGMLCSGSVQEVMDLAGVAHLSAIKASLPMMHFFDGFRTSHEIQKVEVMPYEELDKLLDRDALYKFKHEALNPDHPTMRGGVNNPDIFFQNREAVNSYYDKLPDIVQDYMDKISEFTGRTYKLFNYYGAPDAEYVIVAMGSVTGAIEECIDAMMAEGQKVGYVQVHLYRPFSLKHFFAAMPKTVKRIAVLDRTKEPGAIGEPLYEDVCTAFQNSDRNAMIIAGRYGLSSKDVPPSHIKSVFVHLMSDSPKQHFTVGINDDVTNLSIPLVPMDVKTDGIISCKFWGFGSDGTVGANKNSIKIIGDNTDQYVQAYFEYDTKKSGGVTKSHLRFGNRPIRSTYYVKSADFVACHKEAYIKDYDIVGEIKDGGIFLLNCSWDQAALETHLKASVKRQIANKHIKFYTIDATKIAAEIGLGNRTNTVLQAAFFKLANIIPIDDAVKYMKEAIVNTYSAKGEKIVNMNCEAVERGVSGVVEIKVPETWAAAKDEAVEDMTKDLPDFVKRICIPSNLQKGDDLPVSEFLPYANGDYPVGSAAYEKRGIATNVPVWDVTKCVQCNQCSMVCPHAAIRPYLLDESEVKAAPEGFVTKKAVGKGLEKYEFRVQVSPLDCYSCGSCIKTCPVQALSFAPLDSQRKEAANWDYAQTVSIKDTGLDEFSVKGSQFKLPYLEFSGACAGCGETPYVKLLTQLYGDRLYIATPAGCMQAWAAALPCIPWTKDKNGKGTVWTNSLFEDNGEFGFGMYLALHQQREDVKNHLEALAGLIDEGSLKAAIQKWLDSYGCHNEGETTKQISADLIAELEKAQLAGKAGEEVAYLLAHKEHIGKKTVWIVGGDGWAYDIGYGGLDHIMATTENFNVLVIDNEVYANTGGQSSKATPKGAVAQFAAAGRRTNKKDLGRIMIGYGHIYVASVSMGANPAQMMKALKEAEAYDGPSIVLAYSPCINHGLVKGMSTAQMEEKKAVECGYWPLYRYNPALEAEGKNPFSLDSKEPNGKYREFLMGETRYAALTRTFPEVADQLFTEAEAAAMKRYKFYKRLAAEV</sequence>
<feature type="binding site" evidence="11">
    <location>
        <position position="753"/>
    </location>
    <ligand>
        <name>[4Fe-4S] cluster</name>
        <dbReference type="ChEBI" id="CHEBI:49883"/>
        <label>2</label>
    </ligand>
</feature>
<dbReference type="InterPro" id="IPR017900">
    <property type="entry name" value="4Fe4S_Fe_S_CS"/>
</dbReference>
<dbReference type="FunFam" id="3.40.920.10:FF:000001">
    <property type="entry name" value="Pyruvate:ferredoxin (Flavodoxin) oxidoreductase"/>
    <property type="match status" value="1"/>
</dbReference>
<dbReference type="FunFam" id="3.30.70.20:FF:000022">
    <property type="entry name" value="Pyruvate:ferredoxin (Flavodoxin) oxidoreductase"/>
    <property type="match status" value="1"/>
</dbReference>
<evidence type="ECO:0000256" key="1">
    <source>
        <dbReference type="ARBA" id="ARBA00009032"/>
    </source>
</evidence>
<evidence type="ECO:0000256" key="2">
    <source>
        <dbReference type="ARBA" id="ARBA00022448"/>
    </source>
</evidence>
<keyword evidence="5 9" id="KW-0249">Electron transport</keyword>
<dbReference type="SUPFAM" id="SSF54862">
    <property type="entry name" value="4Fe-4S ferredoxins"/>
    <property type="match status" value="1"/>
</dbReference>
<dbReference type="InterPro" id="IPR029061">
    <property type="entry name" value="THDP-binding"/>
</dbReference>
<dbReference type="CDD" id="cd07034">
    <property type="entry name" value="TPP_PYR_PFOR_IOR-alpha_like"/>
    <property type="match status" value="1"/>
</dbReference>
<dbReference type="FunFam" id="3.40.50.970:FF:000041">
    <property type="entry name" value="Pyruvate:ferredoxin (Flavodoxin) oxidoreductase"/>
    <property type="match status" value="1"/>
</dbReference>
<dbReference type="InterPro" id="IPR019752">
    <property type="entry name" value="Pyrv/ketoisovalerate_OxRed_cat"/>
</dbReference>
<dbReference type="GO" id="GO:0051539">
    <property type="term" value="F:4 iron, 4 sulfur cluster binding"/>
    <property type="evidence" value="ECO:0007669"/>
    <property type="project" value="UniProtKB-KW"/>
</dbReference>
<dbReference type="PROSITE" id="PS51379">
    <property type="entry name" value="4FE4S_FER_2"/>
    <property type="match status" value="2"/>
</dbReference>
<dbReference type="InterPro" id="IPR050722">
    <property type="entry name" value="Pyruvate:ferred/Flavod_OxRd"/>
</dbReference>
<evidence type="ECO:0000256" key="5">
    <source>
        <dbReference type="ARBA" id="ARBA00022982"/>
    </source>
</evidence>
<keyword evidence="3 11" id="KW-0004">4Fe-4S</keyword>
<dbReference type="Pfam" id="PF01558">
    <property type="entry name" value="POR"/>
    <property type="match status" value="1"/>
</dbReference>
<comment type="similarity">
    <text evidence="1 9">Belongs to the pyruvate:ferredoxin/flavodoxin oxidoreductase family.</text>
</comment>
<dbReference type="NCBIfam" id="TIGR02176">
    <property type="entry name" value="pyruv_ox_red"/>
    <property type="match status" value="1"/>
</dbReference>
<dbReference type="GO" id="GO:0016903">
    <property type="term" value="F:oxidoreductase activity, acting on the aldehyde or oxo group of donors"/>
    <property type="evidence" value="ECO:0007669"/>
    <property type="project" value="InterPro"/>
</dbReference>